<dbReference type="NCBIfam" id="NF001399">
    <property type="entry name" value="PRK00283.1"/>
    <property type="match status" value="1"/>
</dbReference>
<keyword evidence="5 11" id="KW-0132">Cell division</keyword>
<dbReference type="Pfam" id="PF00589">
    <property type="entry name" value="Phage_integrase"/>
    <property type="match status" value="1"/>
</dbReference>
<dbReference type="HAMAP" id="MF_01808">
    <property type="entry name" value="Recomb_XerC_XerD"/>
    <property type="match status" value="1"/>
</dbReference>
<feature type="domain" description="Tyr recombinase" evidence="12">
    <location>
        <begin position="115"/>
        <end position="295"/>
    </location>
</feature>
<dbReference type="GO" id="GO:0009037">
    <property type="term" value="F:tyrosine-based site-specific recombinase activity"/>
    <property type="evidence" value="ECO:0007669"/>
    <property type="project" value="UniProtKB-UniRule"/>
</dbReference>
<name>A0A1I2M5S7_9GAMM</name>
<feature type="active site" evidence="11">
    <location>
        <position position="250"/>
    </location>
</feature>
<dbReference type="InterPro" id="IPR010998">
    <property type="entry name" value="Integrase_recombinase_N"/>
</dbReference>
<sequence>MPNRCFAEQLSPAVDLFLVHLRAERHLSPHTSNNYQRDLLKLVGFLADCRLRQWSDVTERDIRAFVAEVHRDGLSGKSIQRMLSAVRSFYFYLAKEGLVSHNPAQGVRAPKVGRSLPETLDVDQLSQLLDFPVNDALSSRDKAMMELVYSSGLRVSELISLNIHDIDCRDASLVVTGKGRKSRMLPVGRVALKAVNAWLKYRAAWADYNENALFISKRGQRLSVRSAQQRFDHWAKIMHTQGKVYPHRLRHSFASHMLESSSDLRAVQELLGHEDISTTQIYTHLDFQHLMDVYEKSHPRAHKKDD</sequence>
<keyword evidence="15" id="KW-1185">Reference proteome</keyword>
<dbReference type="Gene3D" id="1.10.443.10">
    <property type="entry name" value="Intergrase catalytic core"/>
    <property type="match status" value="1"/>
</dbReference>
<dbReference type="AlphaFoldDB" id="A0A1I2M5S7"/>
<keyword evidence="8 11" id="KW-0238">DNA-binding</keyword>
<evidence type="ECO:0000313" key="15">
    <source>
        <dbReference type="Proteomes" id="UP000198623"/>
    </source>
</evidence>
<feature type="active site" evidence="11">
    <location>
        <position position="154"/>
    </location>
</feature>
<dbReference type="PROSITE" id="PS51898">
    <property type="entry name" value="TYR_RECOMBINASE"/>
    <property type="match status" value="1"/>
</dbReference>
<organism evidence="14 15">
    <name type="scientific">Neptunomonas qingdaonensis</name>
    <dbReference type="NCBI Taxonomy" id="1045558"/>
    <lineage>
        <taxon>Bacteria</taxon>
        <taxon>Pseudomonadati</taxon>
        <taxon>Pseudomonadota</taxon>
        <taxon>Gammaproteobacteria</taxon>
        <taxon>Oceanospirillales</taxon>
        <taxon>Oceanospirillaceae</taxon>
        <taxon>Neptunomonas</taxon>
    </lineage>
</organism>
<dbReference type="STRING" id="1045558.SAMN05216175_101343"/>
<feature type="active site" description="O-(3'-phospho-DNA)-tyrosine intermediate" evidence="11">
    <location>
        <position position="282"/>
    </location>
</feature>
<dbReference type="PANTHER" id="PTHR30349:SF81">
    <property type="entry name" value="TYROSINE RECOMBINASE XERC"/>
    <property type="match status" value="1"/>
</dbReference>
<dbReference type="OrthoDB" id="9801717at2"/>
<keyword evidence="4 11" id="KW-0963">Cytoplasm</keyword>
<dbReference type="GO" id="GO:0003677">
    <property type="term" value="F:DNA binding"/>
    <property type="evidence" value="ECO:0007669"/>
    <property type="project" value="UniProtKB-UniRule"/>
</dbReference>
<evidence type="ECO:0000256" key="4">
    <source>
        <dbReference type="ARBA" id="ARBA00022490"/>
    </source>
</evidence>
<feature type="active site" evidence="11">
    <location>
        <position position="247"/>
    </location>
</feature>
<dbReference type="PANTHER" id="PTHR30349">
    <property type="entry name" value="PHAGE INTEGRASE-RELATED"/>
    <property type="match status" value="1"/>
</dbReference>
<keyword evidence="6 11" id="KW-0159">Chromosome partition</keyword>
<comment type="subcellular location">
    <subcellularLocation>
        <location evidence="1 11">Cytoplasm</location>
    </subcellularLocation>
</comment>
<feature type="active site" evidence="11">
    <location>
        <position position="178"/>
    </location>
</feature>
<feature type="domain" description="Core-binding (CB)" evidence="13">
    <location>
        <begin position="8"/>
        <end position="94"/>
    </location>
</feature>
<evidence type="ECO:0000256" key="2">
    <source>
        <dbReference type="ARBA" id="ARBA00006657"/>
    </source>
</evidence>
<evidence type="ECO:0000256" key="3">
    <source>
        <dbReference type="ARBA" id="ARBA00015804"/>
    </source>
</evidence>
<dbReference type="GO" id="GO:0007059">
    <property type="term" value="P:chromosome segregation"/>
    <property type="evidence" value="ECO:0007669"/>
    <property type="project" value="UniProtKB-UniRule"/>
</dbReference>
<dbReference type="PROSITE" id="PS51900">
    <property type="entry name" value="CB"/>
    <property type="match status" value="1"/>
</dbReference>
<gene>
    <name evidence="11" type="primary">xerC</name>
    <name evidence="14" type="ORF">SAMN05216175_101343</name>
</gene>
<dbReference type="GO" id="GO:0006313">
    <property type="term" value="P:DNA transposition"/>
    <property type="evidence" value="ECO:0007669"/>
    <property type="project" value="UniProtKB-UniRule"/>
</dbReference>
<dbReference type="InterPro" id="IPR023009">
    <property type="entry name" value="Tyrosine_recombinase_XerC/XerD"/>
</dbReference>
<evidence type="ECO:0000259" key="13">
    <source>
        <dbReference type="PROSITE" id="PS51900"/>
    </source>
</evidence>
<dbReference type="Proteomes" id="UP000198623">
    <property type="component" value="Unassembled WGS sequence"/>
</dbReference>
<evidence type="ECO:0000256" key="11">
    <source>
        <dbReference type="HAMAP-Rule" id="MF_01808"/>
    </source>
</evidence>
<keyword evidence="10 11" id="KW-0131">Cell cycle</keyword>
<dbReference type="GO" id="GO:0005737">
    <property type="term" value="C:cytoplasm"/>
    <property type="evidence" value="ECO:0007669"/>
    <property type="project" value="UniProtKB-SubCell"/>
</dbReference>
<keyword evidence="9 11" id="KW-0233">DNA recombination</keyword>
<evidence type="ECO:0000256" key="8">
    <source>
        <dbReference type="ARBA" id="ARBA00023125"/>
    </source>
</evidence>
<dbReference type="InterPro" id="IPR044068">
    <property type="entry name" value="CB"/>
</dbReference>
<feature type="active site" evidence="11">
    <location>
        <position position="273"/>
    </location>
</feature>
<dbReference type="InterPro" id="IPR004107">
    <property type="entry name" value="Integrase_SAM-like_N"/>
</dbReference>
<dbReference type="RefSeq" id="WP_090723540.1">
    <property type="nucleotide sequence ID" value="NZ_FOOU01000001.1"/>
</dbReference>
<comment type="subunit">
    <text evidence="11">Forms a cyclic heterotetrameric complex composed of two molecules of XerC and two molecules of XerD.</text>
</comment>
<evidence type="ECO:0000256" key="6">
    <source>
        <dbReference type="ARBA" id="ARBA00022829"/>
    </source>
</evidence>
<evidence type="ECO:0000256" key="5">
    <source>
        <dbReference type="ARBA" id="ARBA00022618"/>
    </source>
</evidence>
<evidence type="ECO:0000256" key="9">
    <source>
        <dbReference type="ARBA" id="ARBA00023172"/>
    </source>
</evidence>
<evidence type="ECO:0000259" key="12">
    <source>
        <dbReference type="PROSITE" id="PS51898"/>
    </source>
</evidence>
<proteinExistence type="inferred from homology"/>
<dbReference type="InterPro" id="IPR011010">
    <property type="entry name" value="DNA_brk_join_enz"/>
</dbReference>
<evidence type="ECO:0000313" key="14">
    <source>
        <dbReference type="EMBL" id="SFF84776.1"/>
    </source>
</evidence>
<comment type="similarity">
    <text evidence="2 11">Belongs to the 'phage' integrase family. XerC subfamily.</text>
</comment>
<dbReference type="InterPro" id="IPR011931">
    <property type="entry name" value="Recomb_XerC"/>
</dbReference>
<dbReference type="EMBL" id="FOOU01000001">
    <property type="protein sequence ID" value="SFF84776.1"/>
    <property type="molecule type" value="Genomic_DNA"/>
</dbReference>
<dbReference type="GO" id="GO:0051301">
    <property type="term" value="P:cell division"/>
    <property type="evidence" value="ECO:0007669"/>
    <property type="project" value="UniProtKB-UniRule"/>
</dbReference>
<dbReference type="InterPro" id="IPR013762">
    <property type="entry name" value="Integrase-like_cat_sf"/>
</dbReference>
<protein>
    <recommendedName>
        <fullName evidence="3 11">Tyrosine recombinase XerC</fullName>
    </recommendedName>
</protein>
<dbReference type="CDD" id="cd00798">
    <property type="entry name" value="INT_XerDC_C"/>
    <property type="match status" value="1"/>
</dbReference>
<dbReference type="InterPro" id="IPR050090">
    <property type="entry name" value="Tyrosine_recombinase_XerCD"/>
</dbReference>
<dbReference type="Gene3D" id="1.10.150.130">
    <property type="match status" value="1"/>
</dbReference>
<evidence type="ECO:0000256" key="10">
    <source>
        <dbReference type="ARBA" id="ARBA00023306"/>
    </source>
</evidence>
<dbReference type="InterPro" id="IPR002104">
    <property type="entry name" value="Integrase_catalytic"/>
</dbReference>
<dbReference type="NCBIfam" id="TIGR02224">
    <property type="entry name" value="recomb_XerC"/>
    <property type="match status" value="1"/>
</dbReference>
<accession>A0A1I2M5S7</accession>
<evidence type="ECO:0000256" key="1">
    <source>
        <dbReference type="ARBA" id="ARBA00004496"/>
    </source>
</evidence>
<reference evidence="15" key="1">
    <citation type="submission" date="2016-10" db="EMBL/GenBank/DDBJ databases">
        <authorList>
            <person name="Varghese N."/>
            <person name="Submissions S."/>
        </authorList>
    </citation>
    <scope>NUCLEOTIDE SEQUENCE [LARGE SCALE GENOMIC DNA]</scope>
    <source>
        <strain evidence="15">CGMCC 1.10971</strain>
    </source>
</reference>
<keyword evidence="7 11" id="KW-0229">DNA integration</keyword>
<dbReference type="Pfam" id="PF02899">
    <property type="entry name" value="Phage_int_SAM_1"/>
    <property type="match status" value="1"/>
</dbReference>
<evidence type="ECO:0000256" key="7">
    <source>
        <dbReference type="ARBA" id="ARBA00022908"/>
    </source>
</evidence>
<comment type="function">
    <text evidence="11">Site-specific tyrosine recombinase, which acts by catalyzing the cutting and rejoining of the recombining DNA molecules. The XerC-XerD complex is essential to convert dimers of the bacterial chromosome into monomers to permit their segregation at cell division. It also contributes to the segregational stability of plasmids.</text>
</comment>
<dbReference type="SUPFAM" id="SSF56349">
    <property type="entry name" value="DNA breaking-rejoining enzymes"/>
    <property type="match status" value="1"/>
</dbReference>